<dbReference type="Pfam" id="PF02423">
    <property type="entry name" value="OCD_Mu_crystall"/>
    <property type="match status" value="1"/>
</dbReference>
<dbReference type="EMBL" id="RPFW01000002">
    <property type="protein sequence ID" value="TVZ05125.1"/>
    <property type="molecule type" value="Genomic_DNA"/>
</dbReference>
<dbReference type="InterPro" id="IPR003462">
    <property type="entry name" value="ODC_Mu_crystall"/>
</dbReference>
<keyword evidence="2" id="KW-1185">Reference proteome</keyword>
<dbReference type="Gene3D" id="3.30.1780.10">
    <property type="entry name" value="ornithine cyclodeaminase, domain 1"/>
    <property type="match status" value="1"/>
</dbReference>
<name>A0A6P2C3Q7_9ACTN</name>
<sequence>MTLLLSGSDLSQLLDVTSCLNAIRDGFTAVSSGIEAQRVSTALPGPGSATALIPGLVEGIPAYTVKVNAKFPASRPALRGVVCLHDIASGELLALLDSATVTAWRTGLAAAIGTDAMAGSAAGTVAVIGAGTQAGLVLRGLKALRLVDRLVVCDVDPARGSSFAAVHAGGRTAVIAADAREAARDADIVIVATWSRVPLLDDGDMGPGAHVTALGADEPGKTELSAALLRSARVIVDDTRLAVTSGALGTAGLSAGDAAGTLADVLRGTVPGRTSDSEITIYAPVGLPWQDLALAWTAYQQALRAGIGRHFDFLA</sequence>
<reference evidence="1 2" key="1">
    <citation type="submission" date="2018-11" db="EMBL/GenBank/DDBJ databases">
        <title>Trebonia kvetii gen.nov., sp.nov., a novel acidophilic actinobacterium, and proposal of the new actinobacterial family Treboniaceae fam. nov.</title>
        <authorList>
            <person name="Rapoport D."/>
            <person name="Sagova-Mareckova M."/>
            <person name="Sedlacek I."/>
            <person name="Provaznik J."/>
            <person name="Kralova S."/>
            <person name="Pavlinic D."/>
            <person name="Benes V."/>
            <person name="Kopecky J."/>
        </authorList>
    </citation>
    <scope>NUCLEOTIDE SEQUENCE [LARGE SCALE GENOMIC DNA]</scope>
    <source>
        <strain evidence="1 2">15Tr583</strain>
    </source>
</reference>
<dbReference type="AlphaFoldDB" id="A0A6P2C3Q7"/>
<dbReference type="SUPFAM" id="SSF51735">
    <property type="entry name" value="NAD(P)-binding Rossmann-fold domains"/>
    <property type="match status" value="1"/>
</dbReference>
<protein>
    <submittedName>
        <fullName evidence="1">Ornithine cyclodeaminase family protein</fullName>
    </submittedName>
</protein>
<dbReference type="Gene3D" id="3.40.50.720">
    <property type="entry name" value="NAD(P)-binding Rossmann-like Domain"/>
    <property type="match status" value="1"/>
</dbReference>
<dbReference type="PIRSF" id="PIRSF001439">
    <property type="entry name" value="CryM"/>
    <property type="match status" value="1"/>
</dbReference>
<dbReference type="PANTHER" id="PTHR13812:SF19">
    <property type="entry name" value="KETIMINE REDUCTASE MU-CRYSTALLIN"/>
    <property type="match status" value="1"/>
</dbReference>
<gene>
    <name evidence="1" type="ORF">EAS64_11005</name>
</gene>
<dbReference type="InterPro" id="IPR036291">
    <property type="entry name" value="NAD(P)-bd_dom_sf"/>
</dbReference>
<dbReference type="PANTHER" id="PTHR13812">
    <property type="entry name" value="KETIMINE REDUCTASE MU-CRYSTALLIN"/>
    <property type="match status" value="1"/>
</dbReference>
<organism evidence="1 2">
    <name type="scientific">Trebonia kvetii</name>
    <dbReference type="NCBI Taxonomy" id="2480626"/>
    <lineage>
        <taxon>Bacteria</taxon>
        <taxon>Bacillati</taxon>
        <taxon>Actinomycetota</taxon>
        <taxon>Actinomycetes</taxon>
        <taxon>Streptosporangiales</taxon>
        <taxon>Treboniaceae</taxon>
        <taxon>Trebonia</taxon>
    </lineage>
</organism>
<comment type="caution">
    <text evidence="1">The sequence shown here is derived from an EMBL/GenBank/DDBJ whole genome shotgun (WGS) entry which is preliminary data.</text>
</comment>
<evidence type="ECO:0000313" key="2">
    <source>
        <dbReference type="Proteomes" id="UP000460272"/>
    </source>
</evidence>
<dbReference type="GO" id="GO:0005737">
    <property type="term" value="C:cytoplasm"/>
    <property type="evidence" value="ECO:0007669"/>
    <property type="project" value="TreeGrafter"/>
</dbReference>
<dbReference type="InterPro" id="IPR023401">
    <property type="entry name" value="ODC_N"/>
</dbReference>
<evidence type="ECO:0000313" key="1">
    <source>
        <dbReference type="EMBL" id="TVZ05125.1"/>
    </source>
</evidence>
<proteinExistence type="predicted"/>
<accession>A0A6P2C3Q7</accession>
<dbReference type="Proteomes" id="UP000460272">
    <property type="component" value="Unassembled WGS sequence"/>
</dbReference>
<dbReference type="OrthoDB" id="9809203at2"/>